<evidence type="ECO:0000313" key="1">
    <source>
        <dbReference type="EMBL" id="OGG69385.1"/>
    </source>
</evidence>
<accession>A0A1F6E6Q5</accession>
<dbReference type="AlphaFoldDB" id="A0A1F6E6Q5"/>
<sequence>MLLLDDHHIVMQLVPMQYLGEVTALAFAVAPTVTLSATKFATPSPPLFTWLVLPTFTGAETFPVGGALEGPVHASAKSTPSPIMRIRTSAFRG</sequence>
<reference evidence="1 2" key="1">
    <citation type="journal article" date="2016" name="Nat. Commun.">
        <title>Thousands of microbial genomes shed light on interconnected biogeochemical processes in an aquifer system.</title>
        <authorList>
            <person name="Anantharaman K."/>
            <person name="Brown C.T."/>
            <person name="Hug L.A."/>
            <person name="Sharon I."/>
            <person name="Castelle C.J."/>
            <person name="Probst A.J."/>
            <person name="Thomas B.C."/>
            <person name="Singh A."/>
            <person name="Wilkins M.J."/>
            <person name="Karaoz U."/>
            <person name="Brodie E.L."/>
            <person name="Williams K.H."/>
            <person name="Hubbard S.S."/>
            <person name="Banfield J.F."/>
        </authorList>
    </citation>
    <scope>NUCLEOTIDE SEQUENCE [LARGE SCALE GENOMIC DNA]</scope>
</reference>
<comment type="caution">
    <text evidence="1">The sequence shown here is derived from an EMBL/GenBank/DDBJ whole genome shotgun (WGS) entry which is preliminary data.</text>
</comment>
<evidence type="ECO:0000313" key="2">
    <source>
        <dbReference type="Proteomes" id="UP000176689"/>
    </source>
</evidence>
<proteinExistence type="predicted"/>
<protein>
    <submittedName>
        <fullName evidence="1">Uncharacterized protein</fullName>
    </submittedName>
</protein>
<name>A0A1F6E6Q5_9BACT</name>
<gene>
    <name evidence="1" type="ORF">A3F27_01235</name>
</gene>
<dbReference type="Proteomes" id="UP000176689">
    <property type="component" value="Unassembled WGS sequence"/>
</dbReference>
<dbReference type="EMBL" id="MFLP01000033">
    <property type="protein sequence ID" value="OGG69385.1"/>
    <property type="molecule type" value="Genomic_DNA"/>
</dbReference>
<organism evidence="1 2">
    <name type="scientific">Candidatus Kaiserbacteria bacterium RIFCSPHIGHO2_12_FULL_53_13</name>
    <dbReference type="NCBI Taxonomy" id="1798502"/>
    <lineage>
        <taxon>Bacteria</taxon>
        <taxon>Candidatus Kaiseribacteriota</taxon>
    </lineage>
</organism>